<dbReference type="Proteomes" id="UP001161017">
    <property type="component" value="Unassembled WGS sequence"/>
</dbReference>
<dbReference type="AlphaFoldDB" id="A0AA43TUW7"/>
<feature type="compositionally biased region" description="Basic residues" evidence="1">
    <location>
        <begin position="17"/>
        <end position="26"/>
    </location>
</feature>
<dbReference type="PANTHER" id="PTHR38119">
    <property type="entry name" value="BTB DOMAIN-CONTAINING PROTEIN-RELATED"/>
    <property type="match status" value="1"/>
</dbReference>
<evidence type="ECO:0000256" key="1">
    <source>
        <dbReference type="SAM" id="MobiDB-lite"/>
    </source>
</evidence>
<feature type="compositionally biased region" description="Polar residues" evidence="1">
    <location>
        <begin position="107"/>
        <end position="116"/>
    </location>
</feature>
<feature type="region of interest" description="Disordered" evidence="1">
    <location>
        <begin position="88"/>
        <end position="119"/>
    </location>
</feature>
<evidence type="ECO:0008006" key="4">
    <source>
        <dbReference type="Google" id="ProtNLM"/>
    </source>
</evidence>
<keyword evidence="3" id="KW-1185">Reference proteome</keyword>
<feature type="region of interest" description="Disordered" evidence="1">
    <location>
        <begin position="143"/>
        <end position="208"/>
    </location>
</feature>
<sequence length="496" mass="55244">MSHRAPSIAPSTTSSRTLRRHHRGSRSHTGGSTYRPQNEFPNFAQTGDVEIVIAAEGQERRYILHRLILSQCSGFFEASTSEEWSRQNGAGLGRIGEDGADDLPVHTGSSRVSSAQKAGDGRIRWRYELDWQDDEDIPMLVRKPLQPPSLFGSSSSHSPQPPPPPPSKPTSFLRNMTHNFSNTTVQTASSYHPQLPSHSSTQPVTTADSETLQDYDNLLRIFYNHPPTLHPSNIAEAYIQCKTLLQLADMYDALPIIGPRIDHHLLQFQGRLWKQIAKYPPSYLKLGYLARSKVIFAEALVHVVGSWPSGRGQLVRGGVAPQVLEVVEDKVDELAERRMLVEARLFRITLTTTKGDRVTPQNAYVDWLALSLFRSWLIDNIGGVPTIIPSSANSGSGNQTPSAANSSSSTLYRKMGQAGSAYLAHDECKKFLRLSRPEDHGRETLKRFERKLDEIKAMAREAVRPLMKHNLELDAGGGGLGYLTCTKVEEEDYPWD</sequence>
<proteinExistence type="predicted"/>
<evidence type="ECO:0000313" key="3">
    <source>
        <dbReference type="Proteomes" id="UP001161017"/>
    </source>
</evidence>
<reference evidence="2" key="1">
    <citation type="journal article" date="2023" name="Genome Biol. Evol.">
        <title>First Whole Genome Sequence and Flow Cytometry Genome Size Data for the Lichen-Forming Fungus Ramalina farinacea (Ascomycota).</title>
        <authorList>
            <person name="Llewellyn T."/>
            <person name="Mian S."/>
            <person name="Hill R."/>
            <person name="Leitch I.J."/>
            <person name="Gaya E."/>
        </authorList>
    </citation>
    <scope>NUCLEOTIDE SEQUENCE</scope>
    <source>
        <strain evidence="2">LIQ254RAFAR</strain>
    </source>
</reference>
<feature type="compositionally biased region" description="Low complexity" evidence="1">
    <location>
        <begin position="148"/>
        <end position="158"/>
    </location>
</feature>
<organism evidence="2 3">
    <name type="scientific">Ramalina farinacea</name>
    <dbReference type="NCBI Taxonomy" id="258253"/>
    <lineage>
        <taxon>Eukaryota</taxon>
        <taxon>Fungi</taxon>
        <taxon>Dikarya</taxon>
        <taxon>Ascomycota</taxon>
        <taxon>Pezizomycotina</taxon>
        <taxon>Lecanoromycetes</taxon>
        <taxon>OSLEUM clade</taxon>
        <taxon>Lecanoromycetidae</taxon>
        <taxon>Lecanorales</taxon>
        <taxon>Lecanorineae</taxon>
        <taxon>Ramalinaceae</taxon>
        <taxon>Ramalina</taxon>
    </lineage>
</organism>
<feature type="compositionally biased region" description="Polar residues" evidence="1">
    <location>
        <begin position="172"/>
        <end position="208"/>
    </location>
</feature>
<feature type="region of interest" description="Disordered" evidence="1">
    <location>
        <begin position="391"/>
        <end position="410"/>
    </location>
</feature>
<gene>
    <name evidence="2" type="ORF">OHK93_006785</name>
</gene>
<dbReference type="EMBL" id="JAPUFD010000005">
    <property type="protein sequence ID" value="MDI1487515.1"/>
    <property type="molecule type" value="Genomic_DNA"/>
</dbReference>
<name>A0AA43TUW7_9LECA</name>
<feature type="compositionally biased region" description="Pro residues" evidence="1">
    <location>
        <begin position="159"/>
        <end position="168"/>
    </location>
</feature>
<accession>A0AA43TUW7</accession>
<comment type="caution">
    <text evidence="2">The sequence shown here is derived from an EMBL/GenBank/DDBJ whole genome shotgun (WGS) entry which is preliminary data.</text>
</comment>
<protein>
    <recommendedName>
        <fullName evidence="4">BTB domain-containing protein</fullName>
    </recommendedName>
</protein>
<feature type="region of interest" description="Disordered" evidence="1">
    <location>
        <begin position="1"/>
        <end position="41"/>
    </location>
</feature>
<dbReference type="PANTHER" id="PTHR38119:SF1">
    <property type="entry name" value="BTB DOMAIN-CONTAINING PROTEIN"/>
    <property type="match status" value="1"/>
</dbReference>
<evidence type="ECO:0000313" key="2">
    <source>
        <dbReference type="EMBL" id="MDI1487515.1"/>
    </source>
</evidence>